<evidence type="ECO:0000256" key="4">
    <source>
        <dbReference type="ARBA" id="ARBA00022807"/>
    </source>
</evidence>
<dbReference type="PROSITE" id="PS51935">
    <property type="entry name" value="NLPC_P60"/>
    <property type="match status" value="1"/>
</dbReference>
<protein>
    <submittedName>
        <fullName evidence="7">Cell wall-associated hydrolase, NlpC family</fullName>
    </submittedName>
</protein>
<evidence type="ECO:0000313" key="7">
    <source>
        <dbReference type="EMBL" id="SKA84361.1"/>
    </source>
</evidence>
<dbReference type="PANTHER" id="PTHR47359:SF3">
    <property type="entry name" value="NLP_P60 DOMAIN-CONTAINING PROTEIN-RELATED"/>
    <property type="match status" value="1"/>
</dbReference>
<feature type="region of interest" description="Disordered" evidence="5">
    <location>
        <begin position="269"/>
        <end position="325"/>
    </location>
</feature>
<dbReference type="Pfam" id="PF00877">
    <property type="entry name" value="NLPC_P60"/>
    <property type="match status" value="1"/>
</dbReference>
<feature type="compositionally biased region" description="Gly residues" evidence="5">
    <location>
        <begin position="291"/>
        <end position="307"/>
    </location>
</feature>
<dbReference type="AlphaFoldDB" id="A0A1T4X664"/>
<evidence type="ECO:0000313" key="8">
    <source>
        <dbReference type="Proteomes" id="UP000189735"/>
    </source>
</evidence>
<dbReference type="InterPro" id="IPR051794">
    <property type="entry name" value="PG_Endopeptidase_C40"/>
</dbReference>
<keyword evidence="3 7" id="KW-0378">Hydrolase</keyword>
<evidence type="ECO:0000256" key="2">
    <source>
        <dbReference type="ARBA" id="ARBA00022670"/>
    </source>
</evidence>
<dbReference type="InterPro" id="IPR038765">
    <property type="entry name" value="Papain-like_cys_pep_sf"/>
</dbReference>
<accession>A0A1T4X664</accession>
<dbReference type="Proteomes" id="UP000189735">
    <property type="component" value="Unassembled WGS sequence"/>
</dbReference>
<dbReference type="PANTHER" id="PTHR47359">
    <property type="entry name" value="PEPTIDOGLYCAN DL-ENDOPEPTIDASE CWLO"/>
    <property type="match status" value="1"/>
</dbReference>
<evidence type="ECO:0000256" key="1">
    <source>
        <dbReference type="ARBA" id="ARBA00007074"/>
    </source>
</evidence>
<dbReference type="RefSeq" id="WP_078713329.1">
    <property type="nucleotide sequence ID" value="NZ_FUYG01000002.1"/>
</dbReference>
<keyword evidence="4" id="KW-0788">Thiol protease</keyword>
<evidence type="ECO:0000256" key="3">
    <source>
        <dbReference type="ARBA" id="ARBA00022801"/>
    </source>
</evidence>
<keyword evidence="2" id="KW-0645">Protease</keyword>
<evidence type="ECO:0000256" key="5">
    <source>
        <dbReference type="SAM" id="MobiDB-lite"/>
    </source>
</evidence>
<reference evidence="8" key="1">
    <citation type="submission" date="2017-02" db="EMBL/GenBank/DDBJ databases">
        <authorList>
            <person name="Varghese N."/>
            <person name="Submissions S."/>
        </authorList>
    </citation>
    <scope>NUCLEOTIDE SEQUENCE [LARGE SCALE GENOMIC DNA]</scope>
    <source>
        <strain evidence="8">VKM Ac-2052</strain>
    </source>
</reference>
<organism evidence="7 8">
    <name type="scientific">Agreia bicolorata</name>
    <dbReference type="NCBI Taxonomy" id="110935"/>
    <lineage>
        <taxon>Bacteria</taxon>
        <taxon>Bacillati</taxon>
        <taxon>Actinomycetota</taxon>
        <taxon>Actinomycetes</taxon>
        <taxon>Micrococcales</taxon>
        <taxon>Microbacteriaceae</taxon>
        <taxon>Agreia</taxon>
    </lineage>
</organism>
<dbReference type="Gene3D" id="3.90.1720.10">
    <property type="entry name" value="endopeptidase domain like (from Nostoc punctiforme)"/>
    <property type="match status" value="1"/>
</dbReference>
<dbReference type="InterPro" id="IPR000064">
    <property type="entry name" value="NLP_P60_dom"/>
</dbReference>
<name>A0A1T4X664_9MICO</name>
<comment type="similarity">
    <text evidence="1">Belongs to the peptidase C40 family.</text>
</comment>
<dbReference type="EMBL" id="FUYG01000002">
    <property type="protein sequence ID" value="SKA84361.1"/>
    <property type="molecule type" value="Genomic_DNA"/>
</dbReference>
<dbReference type="SUPFAM" id="SSF54001">
    <property type="entry name" value="Cysteine proteinases"/>
    <property type="match status" value="1"/>
</dbReference>
<dbReference type="GO" id="GO:0008234">
    <property type="term" value="F:cysteine-type peptidase activity"/>
    <property type="evidence" value="ECO:0007669"/>
    <property type="project" value="UniProtKB-KW"/>
</dbReference>
<proteinExistence type="inferred from homology"/>
<sequence length="438" mass="44998">MLVTTTAPLGRSSTRRSPWRSFLAATAVVGMLAAGAISSSPVSADNYPSWDDVVAARSSEAGKEAEIARITGLIDGLQTQVGQAQAAADARWQENQAAQNAYNTASFEADQLASKAAAAKSKAAESRAQAAILAAQFARSGGNDLSSRLFVEGDKASDLLYQLGAMSKLSESTTGIYQQAEVDQNTADSLSDQADVARNALGALAATAQSALDDAVAAQQSVGAALIEQQNHEAELSVQLQALTTNLELTEDQYNAGVQAAAQAKQAADEAAARAAGSGDSETPGSAPSSGGDGSSGETGGSGGSSGGNEPSAPTPTAPVVNPPQSYDGDAVVAYAEQFVGVVPYGWGADPSDSFGCDGLTQYVYKQFGIDLPRYVPTQAAQGVRISSSDARAGDAVVWSGHIGIYDGQGGVIHSPDWGRYVTHAHSLWGSYYFVRFL</sequence>
<gene>
    <name evidence="7" type="ORF">SAMN06295879_0587</name>
</gene>
<dbReference type="GO" id="GO:0006508">
    <property type="term" value="P:proteolysis"/>
    <property type="evidence" value="ECO:0007669"/>
    <property type="project" value="UniProtKB-KW"/>
</dbReference>
<feature type="domain" description="NlpC/P60" evidence="6">
    <location>
        <begin position="326"/>
        <end position="438"/>
    </location>
</feature>
<evidence type="ECO:0000259" key="6">
    <source>
        <dbReference type="PROSITE" id="PS51935"/>
    </source>
</evidence>